<dbReference type="EMBL" id="AP023366">
    <property type="protein sequence ID" value="BCJ87037.1"/>
    <property type="molecule type" value="Genomic_DNA"/>
</dbReference>
<dbReference type="GO" id="GO:0005344">
    <property type="term" value="F:oxygen carrier activity"/>
    <property type="evidence" value="ECO:0007669"/>
    <property type="project" value="InterPro"/>
</dbReference>
<dbReference type="GO" id="GO:0020037">
    <property type="term" value="F:heme binding"/>
    <property type="evidence" value="ECO:0007669"/>
    <property type="project" value="InterPro"/>
</dbReference>
<dbReference type="RefSeq" id="WP_200756648.1">
    <property type="nucleotide sequence ID" value="NZ_AP023366.1"/>
</dbReference>
<keyword evidence="9" id="KW-1185">Reference proteome</keyword>
<evidence type="ECO:0000256" key="1">
    <source>
        <dbReference type="ARBA" id="ARBA00001971"/>
    </source>
</evidence>
<dbReference type="SUPFAM" id="SSF46458">
    <property type="entry name" value="Globin-like"/>
    <property type="match status" value="1"/>
</dbReference>
<keyword evidence="3 7" id="KW-0349">Heme</keyword>
<evidence type="ECO:0000313" key="8">
    <source>
        <dbReference type="EMBL" id="BCJ87037.1"/>
    </source>
</evidence>
<dbReference type="InterPro" id="IPR001486">
    <property type="entry name" value="Hemoglobin_trunc"/>
</dbReference>
<dbReference type="Pfam" id="PF01152">
    <property type="entry name" value="Bac_globin"/>
    <property type="match status" value="1"/>
</dbReference>
<dbReference type="KEGG" id="eff:skT53_20220"/>
<keyword evidence="5" id="KW-0408">Iron</keyword>
<dbReference type="Proteomes" id="UP000593802">
    <property type="component" value="Chromosome"/>
</dbReference>
<organism evidence="8 9">
    <name type="scientific">Effusibacillus dendaii</name>
    <dbReference type="NCBI Taxonomy" id="2743772"/>
    <lineage>
        <taxon>Bacteria</taxon>
        <taxon>Bacillati</taxon>
        <taxon>Bacillota</taxon>
        <taxon>Bacilli</taxon>
        <taxon>Bacillales</taxon>
        <taxon>Alicyclobacillaceae</taxon>
        <taxon>Effusibacillus</taxon>
    </lineage>
</organism>
<accession>A0A7I8DAM3</accession>
<comment type="cofactor">
    <cofactor evidence="1">
        <name>heme</name>
        <dbReference type="ChEBI" id="CHEBI:30413"/>
    </cofactor>
</comment>
<evidence type="ECO:0008006" key="10">
    <source>
        <dbReference type="Google" id="ProtNLM"/>
    </source>
</evidence>
<evidence type="ECO:0000256" key="4">
    <source>
        <dbReference type="ARBA" id="ARBA00022723"/>
    </source>
</evidence>
<dbReference type="InterPro" id="IPR044203">
    <property type="entry name" value="GlbO/GLB3-like"/>
</dbReference>
<dbReference type="AlphaFoldDB" id="A0A7I8DAM3"/>
<evidence type="ECO:0000256" key="5">
    <source>
        <dbReference type="ARBA" id="ARBA00023004"/>
    </source>
</evidence>
<evidence type="ECO:0000256" key="7">
    <source>
        <dbReference type="PIRSR" id="PIRSR601486-1"/>
    </source>
</evidence>
<evidence type="ECO:0000256" key="3">
    <source>
        <dbReference type="ARBA" id="ARBA00022617"/>
    </source>
</evidence>
<sequence length="129" mass="14927">MNLDPNVTPYEEIGGAATIRKLVKAFYARVRKHPDLAPIFPGDWAETERKQYLFLTQFLGGPSLYSQEFGHPMLRARHLKFPVTPKRAEAWLSCMQSAMDDIQLKGDIREFIWQRLVQTAHHMVNTNND</sequence>
<evidence type="ECO:0000256" key="2">
    <source>
        <dbReference type="ARBA" id="ARBA00022448"/>
    </source>
</evidence>
<proteinExistence type="inferred from homology"/>
<protein>
    <recommendedName>
        <fullName evidence="10">Globin</fullName>
    </recommendedName>
</protein>
<evidence type="ECO:0000313" key="9">
    <source>
        <dbReference type="Proteomes" id="UP000593802"/>
    </source>
</evidence>
<dbReference type="PANTHER" id="PTHR47366:SF1">
    <property type="entry name" value="TWO-ON-TWO HEMOGLOBIN-3"/>
    <property type="match status" value="1"/>
</dbReference>
<evidence type="ECO:0000256" key="6">
    <source>
        <dbReference type="ARBA" id="ARBA00034496"/>
    </source>
</evidence>
<dbReference type="PANTHER" id="PTHR47366">
    <property type="entry name" value="TWO-ON-TWO HEMOGLOBIN-3"/>
    <property type="match status" value="1"/>
</dbReference>
<keyword evidence="2" id="KW-0813">Transport</keyword>
<name>A0A7I8DAM3_9BACL</name>
<gene>
    <name evidence="8" type="ORF">skT53_20220</name>
</gene>
<keyword evidence="4" id="KW-0479">Metal-binding</keyword>
<reference evidence="8 9" key="1">
    <citation type="submission" date="2020-08" db="EMBL/GenBank/DDBJ databases">
        <title>Complete Genome Sequence of Effusibacillus dendaii Strain skT53, Isolated from Farmland soil.</title>
        <authorList>
            <person name="Konishi T."/>
            <person name="Kawasaki H."/>
        </authorList>
    </citation>
    <scope>NUCLEOTIDE SEQUENCE [LARGE SCALE GENOMIC DNA]</scope>
    <source>
        <strain evidence="9">skT53</strain>
    </source>
</reference>
<dbReference type="GO" id="GO:0019825">
    <property type="term" value="F:oxygen binding"/>
    <property type="evidence" value="ECO:0007669"/>
    <property type="project" value="InterPro"/>
</dbReference>
<feature type="binding site" description="distal binding residue" evidence="7">
    <location>
        <position position="121"/>
    </location>
    <ligand>
        <name>heme</name>
        <dbReference type="ChEBI" id="CHEBI:30413"/>
    </ligand>
    <ligandPart>
        <name>Fe</name>
        <dbReference type="ChEBI" id="CHEBI:18248"/>
    </ligandPart>
</feature>
<dbReference type="CDD" id="cd14772">
    <property type="entry name" value="TrHb2_Bs-trHb-like_O"/>
    <property type="match status" value="1"/>
</dbReference>
<dbReference type="Gene3D" id="1.10.490.10">
    <property type="entry name" value="Globins"/>
    <property type="match status" value="1"/>
</dbReference>
<dbReference type="InterPro" id="IPR009050">
    <property type="entry name" value="Globin-like_sf"/>
</dbReference>
<comment type="similarity">
    <text evidence="6">Belongs to the truncated hemoglobin family. Group II subfamily.</text>
</comment>
<dbReference type="InterPro" id="IPR012292">
    <property type="entry name" value="Globin/Proto"/>
</dbReference>
<dbReference type="GO" id="GO:0046872">
    <property type="term" value="F:metal ion binding"/>
    <property type="evidence" value="ECO:0007669"/>
    <property type="project" value="UniProtKB-KW"/>
</dbReference>
<dbReference type="FunFam" id="1.10.490.10:FF:000004">
    <property type="entry name" value="Group 2 hemoglobin yjbI"/>
    <property type="match status" value="1"/>
</dbReference>